<reference evidence="2" key="1">
    <citation type="submission" date="2016-03" db="EMBL/GenBank/DDBJ databases">
        <title>Draft genome sequence of Rosellinia necatrix.</title>
        <authorList>
            <person name="Kanematsu S."/>
        </authorList>
    </citation>
    <scope>NUCLEOTIDE SEQUENCE [LARGE SCALE GENOMIC DNA]</scope>
    <source>
        <strain evidence="2">W97</strain>
    </source>
</reference>
<protein>
    <submittedName>
        <fullName evidence="2">Uncharacterized protein</fullName>
    </submittedName>
</protein>
<feature type="signal peptide" evidence="1">
    <location>
        <begin position="1"/>
        <end position="20"/>
    </location>
</feature>
<name>A0A1W2TW92_ROSNE</name>
<keyword evidence="1" id="KW-0732">Signal</keyword>
<evidence type="ECO:0000313" key="3">
    <source>
        <dbReference type="Proteomes" id="UP000054516"/>
    </source>
</evidence>
<dbReference type="EMBL" id="DF977529">
    <property type="protein sequence ID" value="GAP92941.2"/>
    <property type="molecule type" value="Genomic_DNA"/>
</dbReference>
<organism evidence="2">
    <name type="scientific">Rosellinia necatrix</name>
    <name type="common">White root-rot fungus</name>
    <dbReference type="NCBI Taxonomy" id="77044"/>
    <lineage>
        <taxon>Eukaryota</taxon>
        <taxon>Fungi</taxon>
        <taxon>Dikarya</taxon>
        <taxon>Ascomycota</taxon>
        <taxon>Pezizomycotina</taxon>
        <taxon>Sordariomycetes</taxon>
        <taxon>Xylariomycetidae</taxon>
        <taxon>Xylariales</taxon>
        <taxon>Xylariaceae</taxon>
        <taxon>Rosellinia</taxon>
    </lineage>
</organism>
<accession>A0A1W2TW92</accession>
<keyword evidence="3" id="KW-1185">Reference proteome</keyword>
<gene>
    <name evidence="2" type="ORF">SAMD00023353_8400180</name>
</gene>
<dbReference type="AlphaFoldDB" id="A0A1W2TW92"/>
<dbReference type="Proteomes" id="UP000054516">
    <property type="component" value="Unassembled WGS sequence"/>
</dbReference>
<dbReference type="OrthoDB" id="4776993at2759"/>
<evidence type="ECO:0000313" key="2">
    <source>
        <dbReference type="EMBL" id="GAP92941.2"/>
    </source>
</evidence>
<feature type="chain" id="PRO_5012506685" evidence="1">
    <location>
        <begin position="21"/>
        <end position="170"/>
    </location>
</feature>
<proteinExistence type="predicted"/>
<sequence length="170" mass="17629">MRFQLAAAAAVSLAVVATNASLPPTFDTTSTAGTTTTTTMTTTAATTSTLTATPTATPTPTPTRYVMDCGGSLGSLCRGVCFCSEAEMNCHADPSARCYQMCKCLSAAAEDEPGEGKDAAAAASAALVDESWMQVAPGNRKILTHAMLDGSDRGLARDRGSRDYITIHYM</sequence>
<evidence type="ECO:0000256" key="1">
    <source>
        <dbReference type="SAM" id="SignalP"/>
    </source>
</evidence>